<dbReference type="Proteomes" id="UP000068067">
    <property type="component" value="Chromosome"/>
</dbReference>
<keyword evidence="2" id="KW-1185">Reference proteome</keyword>
<gene>
    <name evidence="1" type="ORF">CDES_03490</name>
</gene>
<reference evidence="1 2" key="1">
    <citation type="submission" date="2014-08" db="EMBL/GenBank/DDBJ databases">
        <title>Complete genome sequence of Corynebacterium deserti GIMN1.010 (=DSM 45689), isolated from desert sand in western China.</title>
        <authorList>
            <person name="Ruckert C."/>
            <person name="Albersmeier A."/>
            <person name="Kalinowski J."/>
        </authorList>
    </citation>
    <scope>NUCLEOTIDE SEQUENCE [LARGE SCALE GENOMIC DNA]</scope>
    <source>
        <strain evidence="1 2">GIMN1.010</strain>
    </source>
</reference>
<dbReference type="PATRIC" id="fig|931089.4.peg.706"/>
<evidence type="ECO:0000313" key="1">
    <source>
        <dbReference type="EMBL" id="ALC05151.1"/>
    </source>
</evidence>
<dbReference type="EMBL" id="CP009220">
    <property type="protein sequence ID" value="ALC05151.1"/>
    <property type="molecule type" value="Genomic_DNA"/>
</dbReference>
<dbReference type="AlphaFoldDB" id="A0A0M4CI76"/>
<dbReference type="RefSeq" id="WP_053544270.1">
    <property type="nucleotide sequence ID" value="NZ_CP009220.1"/>
</dbReference>
<name>A0A0M4CI76_9CORY</name>
<proteinExistence type="predicted"/>
<evidence type="ECO:0000313" key="2">
    <source>
        <dbReference type="Proteomes" id="UP000068067"/>
    </source>
</evidence>
<sequence>MRINLTTARTLAHELCALHHSPVPNLPSSDGHYDIHSSIVTTLDTYARNLALIVGTAESMGASALHHLDEIERTEDHFAHCLEKLT</sequence>
<protein>
    <submittedName>
        <fullName evidence="1">Uncharacterized protein</fullName>
    </submittedName>
</protein>
<dbReference type="STRING" id="931089.CDES_03490"/>
<organism evidence="1 2">
    <name type="scientific">Corynebacterium deserti GIMN1.010</name>
    <dbReference type="NCBI Taxonomy" id="931089"/>
    <lineage>
        <taxon>Bacteria</taxon>
        <taxon>Bacillati</taxon>
        <taxon>Actinomycetota</taxon>
        <taxon>Actinomycetes</taxon>
        <taxon>Mycobacteriales</taxon>
        <taxon>Corynebacteriaceae</taxon>
        <taxon>Corynebacterium</taxon>
    </lineage>
</organism>
<dbReference type="KEGG" id="cdx:CDES_03490"/>
<accession>A0A0M4CI76</accession>